<evidence type="ECO:0000256" key="6">
    <source>
        <dbReference type="ARBA" id="ARBA00022840"/>
    </source>
</evidence>
<dbReference type="SUPFAM" id="SSF52954">
    <property type="entry name" value="Class II aaRS ABD-related"/>
    <property type="match status" value="1"/>
</dbReference>
<evidence type="ECO:0000313" key="13">
    <source>
        <dbReference type="Proteomes" id="UP000664701"/>
    </source>
</evidence>
<dbReference type="InterPro" id="IPR002316">
    <property type="entry name" value="Pro-tRNA-ligase_IIa"/>
</dbReference>
<dbReference type="Pfam" id="PF03129">
    <property type="entry name" value="HGTP_anticodon"/>
    <property type="match status" value="1"/>
</dbReference>
<evidence type="ECO:0000256" key="2">
    <source>
        <dbReference type="ARBA" id="ARBA00011738"/>
    </source>
</evidence>
<keyword evidence="6 10" id="KW-0067">ATP-binding</keyword>
<dbReference type="InterPro" id="IPR036621">
    <property type="entry name" value="Anticodon-bd_dom_sf"/>
</dbReference>
<dbReference type="InterPro" id="IPR004154">
    <property type="entry name" value="Anticodon-bd"/>
</dbReference>
<dbReference type="NCBIfam" id="TIGR00409">
    <property type="entry name" value="proS_fam_II"/>
    <property type="match status" value="1"/>
</dbReference>
<dbReference type="EMBL" id="CP147251">
    <property type="protein sequence ID" value="WYJ77769.1"/>
    <property type="molecule type" value="Genomic_DNA"/>
</dbReference>
<dbReference type="InterPro" id="IPR007214">
    <property type="entry name" value="YbaK/aa-tRNA-synth-assoc-dom"/>
</dbReference>
<dbReference type="SUPFAM" id="SSF55681">
    <property type="entry name" value="Class II aaRS and biotin synthetases"/>
    <property type="match status" value="1"/>
</dbReference>
<dbReference type="HAMAP" id="MF_01569">
    <property type="entry name" value="Pro_tRNA_synth_type1"/>
    <property type="match status" value="1"/>
</dbReference>
<dbReference type="InterPro" id="IPR002314">
    <property type="entry name" value="aa-tRNA-synt_IIb"/>
</dbReference>
<dbReference type="Pfam" id="PF04073">
    <property type="entry name" value="tRNA_edit"/>
    <property type="match status" value="1"/>
</dbReference>
<dbReference type="InterPro" id="IPR045864">
    <property type="entry name" value="aa-tRNA-synth_II/BPL/LPL"/>
</dbReference>
<dbReference type="InterPro" id="IPR033730">
    <property type="entry name" value="ProRS_core_prok"/>
</dbReference>
<dbReference type="InterPro" id="IPR050062">
    <property type="entry name" value="Pro-tRNA_synthetase"/>
</dbReference>
<dbReference type="InterPro" id="IPR006195">
    <property type="entry name" value="aa-tRNA-synth_II"/>
</dbReference>
<dbReference type="RefSeq" id="WP_207940128.1">
    <property type="nucleotide sequence ID" value="NZ_CP147251.1"/>
</dbReference>
<dbReference type="CDD" id="cd00779">
    <property type="entry name" value="ProRS_core_prok"/>
    <property type="match status" value="1"/>
</dbReference>
<evidence type="ECO:0000256" key="4">
    <source>
        <dbReference type="ARBA" id="ARBA00022598"/>
    </source>
</evidence>
<dbReference type="PRINTS" id="PR01046">
    <property type="entry name" value="TRNASYNTHPRO"/>
</dbReference>
<proteinExistence type="inferred from homology"/>
<evidence type="ECO:0000256" key="9">
    <source>
        <dbReference type="ARBA" id="ARBA00047671"/>
    </source>
</evidence>
<dbReference type="PANTHER" id="PTHR42753:SF2">
    <property type="entry name" value="PROLINE--TRNA LIGASE"/>
    <property type="match status" value="1"/>
</dbReference>
<dbReference type="Gene3D" id="3.30.930.10">
    <property type="entry name" value="Bira Bifunctional Protein, Domain 2"/>
    <property type="match status" value="2"/>
</dbReference>
<dbReference type="InterPro" id="IPR023717">
    <property type="entry name" value="Pro-tRNA-Synthase_IIa_type1"/>
</dbReference>
<reference evidence="12 13" key="2">
    <citation type="submission" date="2024-03" db="EMBL/GenBank/DDBJ databases">
        <title>The Genome Sequence of Enterococcus sp. DIV2402.</title>
        <authorList>
            <consortium name="The Broad Institute Genomics Platform"/>
            <consortium name="The Broad Institute Microbial Omics Core"/>
            <consortium name="The Broad Institute Genomic Center for Infectious Diseases"/>
            <person name="Earl A."/>
            <person name="Manson A."/>
            <person name="Gilmore M."/>
            <person name="Schwartman J."/>
            <person name="Shea T."/>
            <person name="Abouelleil A."/>
            <person name="Cao P."/>
            <person name="Chapman S."/>
            <person name="Cusick C."/>
            <person name="Young S."/>
            <person name="Neafsey D."/>
            <person name="Nusbaum C."/>
            <person name="Birren B."/>
        </authorList>
    </citation>
    <scope>NUCLEOTIDE SEQUENCE [LARGE SCALE GENOMIC DNA]</scope>
    <source>
        <strain evidence="12 13">DIV2402</strain>
    </source>
</reference>
<evidence type="ECO:0000256" key="8">
    <source>
        <dbReference type="ARBA" id="ARBA00023146"/>
    </source>
</evidence>
<dbReference type="CDD" id="cd04334">
    <property type="entry name" value="ProRS-INS"/>
    <property type="match status" value="1"/>
</dbReference>
<keyword evidence="3 10" id="KW-0963">Cytoplasm</keyword>
<comment type="subcellular location">
    <subcellularLocation>
        <location evidence="1 10">Cytoplasm</location>
    </subcellularLocation>
</comment>
<comment type="similarity">
    <text evidence="10">Belongs to the class-II aminoacyl-tRNA synthetase family. ProS type 1 subfamily.</text>
</comment>
<protein>
    <recommendedName>
        <fullName evidence="10">Proline--tRNA ligase</fullName>
        <ecNumber evidence="10">6.1.1.15</ecNumber>
    </recommendedName>
    <alternativeName>
        <fullName evidence="10">Prolyl-tRNA synthetase</fullName>
        <shortName evidence="10">ProRS</shortName>
    </alternativeName>
</protein>
<keyword evidence="8 10" id="KW-0030">Aminoacyl-tRNA synthetase</keyword>
<sequence>MKQSKLLIPTLRETPSEADIRSHQLLVRAGFIRQVSSGVYMYLPLAHRVIEKIKKIIHEEFAKINAVEMTMPILLPKELWEESGRYASYGEALYRLEDRNQREYILSPTHEEIFTELIGNEIFSYKDLPLNLYQIQNKYRDEIRPRFGLLRSREFLMCDGYSFHSSEESLEIQYRQYEQAYREIFTRCEIVFKSVLGDSGAMGGKDSKEFLAISEVGEDVICSSTESDYAANREMATSLYTSKKSHATFLEKEKVATPNVHTIREVSELLEVAPEKIIKSLFFMADEQPILALMRGDHELNIVKLKNYLGSQTLREGTQEEAQQIFGASFGSLGPVGVPEEVRIFADLYVQDLVNSITGANEDNYHFINVNASRDFKVTEYVDLHLVQEGDLSPDGAGEIVFHRGIEIGHIFKLRTYYSEKMDARITDETGTKLPVLMGSYGIGVSRLLATIAEQHSDDTGITWPREIAPFDVHLLQMDMEDDYQAHLTSEVELALQVAGYEVLTDDRAERPGVKFVEADLIGCPIRITVGKKAVEGIVEIKIRKTGAAIEVRKEELPSTLSILLSTE</sequence>
<keyword evidence="5 10" id="KW-0547">Nucleotide-binding</keyword>
<name>A0ABZ2SUI7_9ENTE</name>
<keyword evidence="13" id="KW-1185">Reference proteome</keyword>
<evidence type="ECO:0000256" key="3">
    <source>
        <dbReference type="ARBA" id="ARBA00022490"/>
    </source>
</evidence>
<accession>A0ABZ2SUI7</accession>
<dbReference type="PANTHER" id="PTHR42753">
    <property type="entry name" value="MITOCHONDRIAL RIBOSOME PROTEIN L39/PROLYL-TRNA LIGASE FAMILY MEMBER"/>
    <property type="match status" value="1"/>
</dbReference>
<comment type="catalytic activity">
    <reaction evidence="9 10">
        <text>tRNA(Pro) + L-proline + ATP = L-prolyl-tRNA(Pro) + AMP + diphosphate</text>
        <dbReference type="Rhea" id="RHEA:14305"/>
        <dbReference type="Rhea" id="RHEA-COMP:9700"/>
        <dbReference type="Rhea" id="RHEA-COMP:9702"/>
        <dbReference type="ChEBI" id="CHEBI:30616"/>
        <dbReference type="ChEBI" id="CHEBI:33019"/>
        <dbReference type="ChEBI" id="CHEBI:60039"/>
        <dbReference type="ChEBI" id="CHEBI:78442"/>
        <dbReference type="ChEBI" id="CHEBI:78532"/>
        <dbReference type="ChEBI" id="CHEBI:456215"/>
        <dbReference type="EC" id="6.1.1.15"/>
    </reaction>
</comment>
<dbReference type="GO" id="GO:0016874">
    <property type="term" value="F:ligase activity"/>
    <property type="evidence" value="ECO:0007669"/>
    <property type="project" value="UniProtKB-KW"/>
</dbReference>
<evidence type="ECO:0000313" key="12">
    <source>
        <dbReference type="EMBL" id="WYJ77769.1"/>
    </source>
</evidence>
<dbReference type="PROSITE" id="PS50862">
    <property type="entry name" value="AA_TRNA_LIGASE_II"/>
    <property type="match status" value="1"/>
</dbReference>
<dbReference type="CDD" id="cd00861">
    <property type="entry name" value="ProRS_anticodon_short"/>
    <property type="match status" value="1"/>
</dbReference>
<evidence type="ECO:0000256" key="5">
    <source>
        <dbReference type="ARBA" id="ARBA00022741"/>
    </source>
</evidence>
<dbReference type="Pfam" id="PF00587">
    <property type="entry name" value="tRNA-synt_2b"/>
    <property type="match status" value="1"/>
</dbReference>
<dbReference type="InterPro" id="IPR044140">
    <property type="entry name" value="ProRS_anticodon_short"/>
</dbReference>
<keyword evidence="4 10" id="KW-0436">Ligase</keyword>
<dbReference type="Gene3D" id="3.40.50.800">
    <property type="entry name" value="Anticodon-binding domain"/>
    <property type="match status" value="1"/>
</dbReference>
<dbReference type="EC" id="6.1.1.15" evidence="10"/>
<evidence type="ECO:0000256" key="10">
    <source>
        <dbReference type="HAMAP-Rule" id="MF_01569"/>
    </source>
</evidence>
<dbReference type="InterPro" id="IPR036754">
    <property type="entry name" value="YbaK/aa-tRNA-synt-asso_dom_sf"/>
</dbReference>
<evidence type="ECO:0000256" key="7">
    <source>
        <dbReference type="ARBA" id="ARBA00022917"/>
    </source>
</evidence>
<dbReference type="InterPro" id="IPR004500">
    <property type="entry name" value="Pro-tRNA-synth_IIa_bac-type"/>
</dbReference>
<reference evidence="12 13" key="1">
    <citation type="submission" date="2021-03" db="EMBL/GenBank/DDBJ databases">
        <authorList>
            <person name="Gilmore M.S."/>
            <person name="Schwartzman J."/>
            <person name="Van Tyne D."/>
            <person name="Martin M."/>
            <person name="Earl A.M."/>
            <person name="Manson A.L."/>
            <person name="Straub T."/>
            <person name="Salamzade R."/>
            <person name="Saavedra J."/>
            <person name="Lebreton F."/>
            <person name="Prichula J."/>
            <person name="Schaufler K."/>
            <person name="Gaca A."/>
            <person name="Sgardioli B."/>
            <person name="Wagenaar J."/>
            <person name="Strong T."/>
        </authorList>
    </citation>
    <scope>NUCLEOTIDE SEQUENCE [LARGE SCALE GENOMIC DNA]</scope>
    <source>
        <strain evidence="12 13">DIV2402</strain>
    </source>
</reference>
<gene>
    <name evidence="10" type="primary">proS</name>
    <name evidence="12" type="ORF">DOK78_002407</name>
</gene>
<organism evidence="12 13">
    <name type="scientific">Candidatus Enterococcus lowellii</name>
    <dbReference type="NCBI Taxonomy" id="2230877"/>
    <lineage>
        <taxon>Bacteria</taxon>
        <taxon>Bacillati</taxon>
        <taxon>Bacillota</taxon>
        <taxon>Bacilli</taxon>
        <taxon>Lactobacillales</taxon>
        <taxon>Enterococcaceae</taxon>
        <taxon>Enterococcus</taxon>
    </lineage>
</organism>
<evidence type="ECO:0000256" key="1">
    <source>
        <dbReference type="ARBA" id="ARBA00004496"/>
    </source>
</evidence>
<evidence type="ECO:0000259" key="11">
    <source>
        <dbReference type="PROSITE" id="PS50862"/>
    </source>
</evidence>
<comment type="subunit">
    <text evidence="2 10">Homodimer.</text>
</comment>
<feature type="domain" description="Aminoacyl-transfer RNA synthetases class-II family profile" evidence="11">
    <location>
        <begin position="33"/>
        <end position="465"/>
    </location>
</feature>
<dbReference type="SUPFAM" id="SSF55826">
    <property type="entry name" value="YbaK/ProRS associated domain"/>
    <property type="match status" value="1"/>
</dbReference>
<comment type="domain">
    <text evidence="10">Consists of three domains: the N-terminal catalytic domain, the editing domain and the C-terminal anticodon-binding domain.</text>
</comment>
<dbReference type="Proteomes" id="UP000664701">
    <property type="component" value="Chromosome"/>
</dbReference>
<keyword evidence="7 10" id="KW-0648">Protein biosynthesis</keyword>
<comment type="function">
    <text evidence="10">Catalyzes the attachment of proline to tRNA(Pro) in a two-step reaction: proline is first activated by ATP to form Pro-AMP and then transferred to the acceptor end of tRNA(Pro). As ProRS can inadvertently accommodate and process non-cognate amino acids such as alanine and cysteine, to avoid such errors it has two additional distinct editing activities against alanine. One activity is designated as 'pretransfer' editing and involves the tRNA(Pro)-independent hydrolysis of activated Ala-AMP. The other activity is designated 'posttransfer' editing and involves deacylation of mischarged Ala-tRNA(Pro). The misacylated Cys-tRNA(Pro) is not edited by ProRS.</text>
</comment>
<dbReference type="NCBIfam" id="NF006625">
    <property type="entry name" value="PRK09194.1"/>
    <property type="match status" value="1"/>
</dbReference>